<protein>
    <recommendedName>
        <fullName evidence="2">Amidohydrolase-related domain-containing protein</fullName>
    </recommendedName>
</protein>
<dbReference type="Proteomes" id="UP000751190">
    <property type="component" value="Unassembled WGS sequence"/>
</dbReference>
<dbReference type="SUPFAM" id="SSF51556">
    <property type="entry name" value="Metallo-dependent hydrolases"/>
    <property type="match status" value="1"/>
</dbReference>
<evidence type="ECO:0000313" key="4">
    <source>
        <dbReference type="Proteomes" id="UP000751190"/>
    </source>
</evidence>
<reference evidence="3" key="1">
    <citation type="submission" date="2021-05" db="EMBL/GenBank/DDBJ databases">
        <title>The genome of the haptophyte Pavlova lutheri (Diacronema luteri, Pavlovales) - a model for lipid biosynthesis in eukaryotic algae.</title>
        <authorList>
            <person name="Hulatt C.J."/>
            <person name="Posewitz M.C."/>
        </authorList>
    </citation>
    <scope>NUCLEOTIDE SEQUENCE</scope>
    <source>
        <strain evidence="3">NIVA-4/92</strain>
    </source>
</reference>
<evidence type="ECO:0000256" key="1">
    <source>
        <dbReference type="ARBA" id="ARBA00022801"/>
    </source>
</evidence>
<dbReference type="InterPro" id="IPR050287">
    <property type="entry name" value="MTA/SAH_deaminase"/>
</dbReference>
<dbReference type="InterPro" id="IPR011059">
    <property type="entry name" value="Metal-dep_hydrolase_composite"/>
</dbReference>
<gene>
    <name evidence="3" type="ORF">KFE25_003897</name>
</gene>
<dbReference type="PANTHER" id="PTHR43794">
    <property type="entry name" value="AMINOHYDROLASE SSNA-RELATED"/>
    <property type="match status" value="1"/>
</dbReference>
<dbReference type="PANTHER" id="PTHR43794:SF11">
    <property type="entry name" value="AMIDOHYDROLASE-RELATED DOMAIN-CONTAINING PROTEIN"/>
    <property type="match status" value="1"/>
</dbReference>
<dbReference type="InterPro" id="IPR032466">
    <property type="entry name" value="Metal_Hydrolase"/>
</dbReference>
<comment type="caution">
    <text evidence="3">The sequence shown here is derived from an EMBL/GenBank/DDBJ whole genome shotgun (WGS) entry which is preliminary data.</text>
</comment>
<dbReference type="EMBL" id="JAGTXO010000015">
    <property type="protein sequence ID" value="KAG8463624.1"/>
    <property type="molecule type" value="Genomic_DNA"/>
</dbReference>
<dbReference type="Pfam" id="PF01979">
    <property type="entry name" value="Amidohydro_1"/>
    <property type="match status" value="1"/>
</dbReference>
<evidence type="ECO:0000259" key="2">
    <source>
        <dbReference type="Pfam" id="PF01979"/>
    </source>
</evidence>
<dbReference type="OMA" id="CHTHIAM"/>
<proteinExistence type="predicted"/>
<dbReference type="Gene3D" id="3.20.20.140">
    <property type="entry name" value="Metal-dependent hydrolases"/>
    <property type="match status" value="1"/>
</dbReference>
<organism evidence="3 4">
    <name type="scientific">Diacronema lutheri</name>
    <name type="common">Unicellular marine alga</name>
    <name type="synonym">Monochrysis lutheri</name>
    <dbReference type="NCBI Taxonomy" id="2081491"/>
    <lineage>
        <taxon>Eukaryota</taxon>
        <taxon>Haptista</taxon>
        <taxon>Haptophyta</taxon>
        <taxon>Pavlovophyceae</taxon>
        <taxon>Pavlovales</taxon>
        <taxon>Pavlovaceae</taxon>
        <taxon>Diacronema</taxon>
    </lineage>
</organism>
<dbReference type="OrthoDB" id="194468at2759"/>
<dbReference type="InterPro" id="IPR006680">
    <property type="entry name" value="Amidohydro-rel"/>
</dbReference>
<name>A0A8J5XNA9_DIALT</name>
<dbReference type="Gene3D" id="2.30.40.10">
    <property type="entry name" value="Urease, subunit C, domain 1"/>
    <property type="match status" value="2"/>
</dbReference>
<dbReference type="SUPFAM" id="SSF51338">
    <property type="entry name" value="Composite domain of metallo-dependent hydrolases"/>
    <property type="match status" value="1"/>
</dbReference>
<dbReference type="GO" id="GO:0016810">
    <property type="term" value="F:hydrolase activity, acting on carbon-nitrogen (but not peptide) bonds"/>
    <property type="evidence" value="ECO:0007669"/>
    <property type="project" value="InterPro"/>
</dbReference>
<keyword evidence="4" id="KW-1185">Reference proteome</keyword>
<keyword evidence="1" id="KW-0378">Hydrolase</keyword>
<sequence length="532" mass="56172">MPPGFVALLLGALSTGRQTLFSSRVLLPDMRITSAAVTVCGSTIEAVVPCAAPPAGCERLIDLGEQLLTPAFINAHTHLPMAALRGIDGCAQAMSGDVVVDLFFRLEKLMSADDVRAFTRMGAYESLLCGVGLVWEHYYHGRALADALVDTGLAGVVAPTLQDLDGPGVPWLERALADTAAIAADDALRERGVFAALGPHATDTVSDTLWARAIALAHECGGLPVHAHVGQSIHEFHAVRTRSRGLSPLAHLAKLGVLDAGLPLMLVHAHFATGADVALLRAARHALVTCPFSHALFSFPAPVPAWLDAGATIAVGTDAAASNDCMNVQKELRLLNGFASFTATYSPQLDAFWRAPPTASEDERLAPPAASVGAADDELARRANELFGVRQRAHEAVASRTLRSPTELLRTVWQTPGGLHPHFRAGAIEAGHLANLLAWDTRHPNLWPATDVLAALVMSDATPAIASMMVAGRWIGREPDRPDAPDFRRSLLDSAEYARAHVEADERLSALLERAGIQLVSAPSGAAGRAGG</sequence>
<dbReference type="AlphaFoldDB" id="A0A8J5XNA9"/>
<feature type="domain" description="Amidohydrolase-related" evidence="2">
    <location>
        <begin position="68"/>
        <end position="336"/>
    </location>
</feature>
<accession>A0A8J5XNA9</accession>
<evidence type="ECO:0000313" key="3">
    <source>
        <dbReference type="EMBL" id="KAG8463624.1"/>
    </source>
</evidence>